<dbReference type="SUPFAM" id="SSF56935">
    <property type="entry name" value="Porins"/>
    <property type="match status" value="1"/>
</dbReference>
<name>A0A501WES6_9RHOB</name>
<keyword evidence="1" id="KW-0732">Signal</keyword>
<dbReference type="AlphaFoldDB" id="A0A501WES6"/>
<feature type="signal peptide" evidence="1">
    <location>
        <begin position="1"/>
        <end position="28"/>
    </location>
</feature>
<proteinExistence type="predicted"/>
<organism evidence="2 3">
    <name type="scientific">Amaricoccus solimangrovi</name>
    <dbReference type="NCBI Taxonomy" id="2589815"/>
    <lineage>
        <taxon>Bacteria</taxon>
        <taxon>Pseudomonadati</taxon>
        <taxon>Pseudomonadota</taxon>
        <taxon>Alphaproteobacteria</taxon>
        <taxon>Rhodobacterales</taxon>
        <taxon>Paracoccaceae</taxon>
        <taxon>Amaricoccus</taxon>
    </lineage>
</organism>
<evidence type="ECO:0000313" key="2">
    <source>
        <dbReference type="EMBL" id="TPE46574.1"/>
    </source>
</evidence>
<dbReference type="PROSITE" id="PS51257">
    <property type="entry name" value="PROKAR_LIPOPROTEIN"/>
    <property type="match status" value="1"/>
</dbReference>
<dbReference type="EMBL" id="VFRP01000045">
    <property type="protein sequence ID" value="TPE46574.1"/>
    <property type="molecule type" value="Genomic_DNA"/>
</dbReference>
<protein>
    <submittedName>
        <fullName evidence="2">Porin</fullName>
    </submittedName>
</protein>
<comment type="caution">
    <text evidence="2">The sequence shown here is derived from an EMBL/GenBank/DDBJ whole genome shotgun (WGS) entry which is preliminary data.</text>
</comment>
<dbReference type="Proteomes" id="UP000319255">
    <property type="component" value="Unassembled WGS sequence"/>
</dbReference>
<accession>A0A501WES6</accession>
<dbReference type="InterPro" id="IPR023614">
    <property type="entry name" value="Porin_dom_sf"/>
</dbReference>
<reference evidence="2 3" key="1">
    <citation type="submission" date="2019-06" db="EMBL/GenBank/DDBJ databases">
        <title>A novel bacterium of genus Amaricoccus, isolated from marine sediment.</title>
        <authorList>
            <person name="Huang H."/>
            <person name="Mo K."/>
            <person name="Hu Y."/>
        </authorList>
    </citation>
    <scope>NUCLEOTIDE SEQUENCE [LARGE SCALE GENOMIC DNA]</scope>
    <source>
        <strain evidence="2 3">HB172011</strain>
    </source>
</reference>
<dbReference type="RefSeq" id="WP_140456229.1">
    <property type="nucleotide sequence ID" value="NZ_VFRP01000045.1"/>
</dbReference>
<keyword evidence="3" id="KW-1185">Reference proteome</keyword>
<evidence type="ECO:0000313" key="3">
    <source>
        <dbReference type="Proteomes" id="UP000319255"/>
    </source>
</evidence>
<dbReference type="OrthoDB" id="974738at2"/>
<gene>
    <name evidence="2" type="ORF">FJM51_21790</name>
</gene>
<feature type="chain" id="PRO_5021337638" evidence="1">
    <location>
        <begin position="29"/>
        <end position="395"/>
    </location>
</feature>
<evidence type="ECO:0000256" key="1">
    <source>
        <dbReference type="SAM" id="SignalP"/>
    </source>
</evidence>
<sequence length="395" mass="42770">MTKNGRPSCLRALLLAGAASACALTARAEGLPPIEWGDPSGGTLLFYGQINMGVLSYDDGIDTESYGLIDNANSESRVGLVYTRSFGDWTLENTNEIGYAPYSSGNASITHDSPDSSDYEFTNANIRKIDFAFSNDRLGQVSLGQGSMATDGIQEIDLSGTDVIAYSSVADSAAGQILRFSDPGLSFDESLSGVTIGDAFTNYDGPRRVRVRYDTPSFANMTFAAAFGRDLLSDDSDIRDQNIFDAALTYEREYADFDAEAGLGYYWQEDNITTWGGSASGLHRPTGLNLTLGFGTGSPEDGPDGQWYYAKLGLLRQYIAWGATAVSLDYYKGDDFYIAGDATSSDSKSWGLALVQTIDRANTELWLTARDYDYSDNAASYEDGQAIFGGARFRF</sequence>
<dbReference type="Gene3D" id="2.40.160.10">
    <property type="entry name" value="Porin"/>
    <property type="match status" value="1"/>
</dbReference>